<reference evidence="1" key="1">
    <citation type="journal article" date="2011" name="PLoS ONE">
        <title>Ralstonia syzygii, the Blood Disease Bacterium and some Asian R. solanacearum strains form a single genomic species despite divergent lifestyles.</title>
        <authorList>
            <person name="Remenant B."/>
            <person name="de Cambiaire J.C."/>
            <person name="Cellier G."/>
            <person name="Jacobs J.M."/>
            <person name="Mangenot S."/>
            <person name="Barbe V."/>
            <person name="Lajus A."/>
            <person name="Vallenet D."/>
            <person name="Medigue C."/>
            <person name="Fegan M."/>
            <person name="Allen C."/>
            <person name="Prior P."/>
        </authorList>
    </citation>
    <scope>NUCLEOTIDE SEQUENCE</scope>
    <source>
        <strain evidence="1">R229</strain>
    </source>
</reference>
<name>G2ZK00_9RALS</name>
<dbReference type="AlphaFoldDB" id="G2ZK00"/>
<proteinExistence type="predicted"/>
<sequence length="48" mass="5262">MDVGGTAHSGSPCGNGPRWELDLLEVQPKLSWLDKSLNLSPLLCLFCY</sequence>
<accession>G2ZK00</accession>
<evidence type="ECO:0000313" key="1">
    <source>
        <dbReference type="EMBL" id="CCA79363.1"/>
    </source>
</evidence>
<dbReference type="EMBL" id="FR854061">
    <property type="protein sequence ID" value="CCA79363.1"/>
    <property type="molecule type" value="Genomic_DNA"/>
</dbReference>
<protein>
    <submittedName>
        <fullName evidence="1">Uncharacterized protein</fullName>
    </submittedName>
</protein>
<organism evidence="1">
    <name type="scientific">blood disease bacterium R229</name>
    <dbReference type="NCBI Taxonomy" id="741978"/>
    <lineage>
        <taxon>Bacteria</taxon>
        <taxon>Pseudomonadati</taxon>
        <taxon>Pseudomonadota</taxon>
        <taxon>Betaproteobacteria</taxon>
        <taxon>Burkholderiales</taxon>
        <taxon>Burkholderiaceae</taxon>
        <taxon>Ralstonia</taxon>
        <taxon>Ralstonia solanacearum species complex</taxon>
    </lineage>
</organism>
<gene>
    <name evidence="1" type="ORF">BDB_50073</name>
</gene>
<reference evidence="1" key="2">
    <citation type="submission" date="2011-04" db="EMBL/GenBank/DDBJ databases">
        <authorList>
            <person name="Genoscope - CEA"/>
        </authorList>
    </citation>
    <scope>NUCLEOTIDE SEQUENCE</scope>
    <source>
        <strain evidence="1">R229</strain>
    </source>
</reference>